<evidence type="ECO:0000313" key="1">
    <source>
        <dbReference type="EMBL" id="UUN97050.1"/>
    </source>
</evidence>
<evidence type="ECO:0000313" key="2">
    <source>
        <dbReference type="Proteomes" id="UP000644140"/>
    </source>
</evidence>
<gene>
    <name evidence="1" type="ORF">I9054_017065</name>
</gene>
<name>A0A9E7P9B2_ACIBZ</name>
<accession>A0A9E7P9B2</accession>
<dbReference type="EMBL" id="CP092085">
    <property type="protein sequence ID" value="UUN97050.1"/>
    <property type="molecule type" value="Genomic_DNA"/>
</dbReference>
<organism evidence="1 2">
    <name type="scientific">Acinetobacter bereziniae</name>
    <name type="common">Acinetobacter genomosp. 10</name>
    <dbReference type="NCBI Taxonomy" id="106648"/>
    <lineage>
        <taxon>Bacteria</taxon>
        <taxon>Pseudomonadati</taxon>
        <taxon>Pseudomonadota</taxon>
        <taxon>Gammaproteobacteria</taxon>
        <taxon>Moraxellales</taxon>
        <taxon>Moraxellaceae</taxon>
        <taxon>Acinetobacter</taxon>
    </lineage>
</organism>
<proteinExistence type="predicted"/>
<dbReference type="Proteomes" id="UP000644140">
    <property type="component" value="Chromosome"/>
</dbReference>
<dbReference type="RefSeq" id="WP_042090168.1">
    <property type="nucleotide sequence ID" value="NZ_CDEL01000303.1"/>
</dbReference>
<dbReference type="AlphaFoldDB" id="A0A9E7P9B2"/>
<protein>
    <submittedName>
        <fullName evidence="1">Uncharacterized protein</fullName>
    </submittedName>
</protein>
<reference evidence="1" key="1">
    <citation type="submission" date="2022-02" db="EMBL/GenBank/DDBJ databases">
        <title>Characterization of Tn125 harboring carbapenem-resistant Acinetobacter bereziniae clinical isolates.</title>
        <authorList>
            <person name="Wong N.-K."/>
            <person name="Pan Q."/>
        </authorList>
    </citation>
    <scope>NUCLEOTIDE SEQUENCE</scope>
    <source>
        <strain evidence="1">GD03393</strain>
    </source>
</reference>
<sequence length="334" mass="39487">MNYAENFKIKHRYVQVNHSFGIPMQTWKHEIVVSNDDYIVTGRLSDIFSIKSDDFGVFKVPLTADLKKTMYEVNKILRIPKIDKILATSKKEKDFYYVLDHDTPQKKYATIQGFEIYNKWNINEYLKYGKKNQTNFSQKISDFIEDLDRLGYSKEKKKFADFYGTTNIIPRKEGLEVILTLKNVGPFDVTFSNPSHWGDIANLEEPFNENKIWYEVRLGAQCHEKSCWTRLALQSEYLIKNDFSPEELAKYYFILKSNSERNFRYLIPYNKITTTFTNGEINSNRTKEGYIHFDQGLALKLTFWNMDVDFGGVFSKRVWKEEKESQIKGWINLE</sequence>